<keyword evidence="3 5" id="KW-0238">DNA-binding</keyword>
<sequence>MARAGSRREFGEISKLSSGRFQARYADPAGRTTESGGRLRHTAPHTFVTRGDAEAWLVDERRLLSSGTWTEPGRRNAEKHSATLQFGEYARRWLADRKVKGRPLADRTRDHYQDLLDRVILPTFEVTPLRDITPESVGRWYDDATPDRPTYRAHAYSLLRAIMRTAADPTKNSGQALIPFNPCGISGGGSSGAKRRIRPATAEEIAVIVANMPERHRLMVLLADGCALRFGELAELRRSDVDVKNAIIHVRRGVVRSRSAGVVAKTPKSDAGIRDVPIPPDIVDEVIEHKKLHAAPGLQGLMFPGVNGGHLSPSAFYGKVTTKRRGRTHRKGFGWYEARHVAGRDDLRFHDLRHGALTEAARHGATLAELMALGGHSTSQAAMRYQQAASSRLRELARRRAEARGWTDTNR</sequence>
<feature type="region of interest" description="Disordered" evidence="6">
    <location>
        <begin position="21"/>
        <end position="42"/>
    </location>
</feature>
<proteinExistence type="inferred from homology"/>
<dbReference type="Proteomes" id="UP000321769">
    <property type="component" value="Unassembled WGS sequence"/>
</dbReference>
<keyword evidence="4" id="KW-0233">DNA recombination</keyword>
<dbReference type="OrthoDB" id="1822491at2"/>
<dbReference type="PROSITE" id="PS51900">
    <property type="entry name" value="CB"/>
    <property type="match status" value="1"/>
</dbReference>
<evidence type="ECO:0000256" key="2">
    <source>
        <dbReference type="ARBA" id="ARBA00022908"/>
    </source>
</evidence>
<evidence type="ECO:0000256" key="6">
    <source>
        <dbReference type="SAM" id="MobiDB-lite"/>
    </source>
</evidence>
<feature type="domain" description="Core-binding (CB)" evidence="8">
    <location>
        <begin position="84"/>
        <end position="167"/>
    </location>
</feature>
<evidence type="ECO:0000313" key="9">
    <source>
        <dbReference type="EMBL" id="GEO88005.1"/>
    </source>
</evidence>
<dbReference type="Pfam" id="PF26003">
    <property type="entry name" value="Integrase_N_phage"/>
    <property type="match status" value="1"/>
</dbReference>
<reference evidence="9 10" key="1">
    <citation type="submission" date="2019-07" db="EMBL/GenBank/DDBJ databases">
        <title>Whole genome shotgun sequence of Aeromicrobium flavum NBRC 107625.</title>
        <authorList>
            <person name="Hosoyama A."/>
            <person name="Uohara A."/>
            <person name="Ohji S."/>
            <person name="Ichikawa N."/>
        </authorList>
    </citation>
    <scope>NUCLEOTIDE SEQUENCE [LARGE SCALE GENOMIC DNA]</scope>
    <source>
        <strain evidence="9 10">NBRC 107625</strain>
    </source>
</reference>
<evidence type="ECO:0000256" key="5">
    <source>
        <dbReference type="PROSITE-ProRule" id="PRU01248"/>
    </source>
</evidence>
<dbReference type="SUPFAM" id="SSF56349">
    <property type="entry name" value="DNA breaking-rejoining enzymes"/>
    <property type="match status" value="1"/>
</dbReference>
<keyword evidence="2" id="KW-0229">DNA integration</keyword>
<dbReference type="GO" id="GO:0015074">
    <property type="term" value="P:DNA integration"/>
    <property type="evidence" value="ECO:0007669"/>
    <property type="project" value="UniProtKB-KW"/>
</dbReference>
<evidence type="ECO:0000256" key="4">
    <source>
        <dbReference type="ARBA" id="ARBA00023172"/>
    </source>
</evidence>
<dbReference type="GO" id="GO:0006310">
    <property type="term" value="P:DNA recombination"/>
    <property type="evidence" value="ECO:0007669"/>
    <property type="project" value="UniProtKB-KW"/>
</dbReference>
<evidence type="ECO:0000259" key="7">
    <source>
        <dbReference type="PROSITE" id="PS51898"/>
    </source>
</evidence>
<dbReference type="GO" id="GO:0003677">
    <property type="term" value="F:DNA binding"/>
    <property type="evidence" value="ECO:0007669"/>
    <property type="project" value="UniProtKB-UniRule"/>
</dbReference>
<dbReference type="RefSeq" id="WP_146825347.1">
    <property type="nucleotide sequence ID" value="NZ_BAAAYQ010000001.1"/>
</dbReference>
<evidence type="ECO:0000313" key="10">
    <source>
        <dbReference type="Proteomes" id="UP000321769"/>
    </source>
</evidence>
<evidence type="ECO:0000256" key="3">
    <source>
        <dbReference type="ARBA" id="ARBA00023125"/>
    </source>
</evidence>
<protein>
    <submittedName>
        <fullName evidence="9">Putative prophage phiRv2 integrase</fullName>
    </submittedName>
</protein>
<organism evidence="9 10">
    <name type="scientific">Aeromicrobium flavum</name>
    <dbReference type="NCBI Taxonomy" id="416568"/>
    <lineage>
        <taxon>Bacteria</taxon>
        <taxon>Bacillati</taxon>
        <taxon>Actinomycetota</taxon>
        <taxon>Actinomycetes</taxon>
        <taxon>Propionibacteriales</taxon>
        <taxon>Nocardioidaceae</taxon>
        <taxon>Aeromicrobium</taxon>
    </lineage>
</organism>
<dbReference type="Pfam" id="PF00589">
    <property type="entry name" value="Phage_integrase"/>
    <property type="match status" value="1"/>
</dbReference>
<dbReference type="PROSITE" id="PS51898">
    <property type="entry name" value="TYR_RECOMBINASE"/>
    <property type="match status" value="1"/>
</dbReference>
<keyword evidence="10" id="KW-1185">Reference proteome</keyword>
<dbReference type="InterPro" id="IPR010998">
    <property type="entry name" value="Integrase_recombinase_N"/>
</dbReference>
<accession>A0A512HRC3</accession>
<dbReference type="InterPro" id="IPR058717">
    <property type="entry name" value="Phage_L5_Integrase_N"/>
</dbReference>
<dbReference type="InterPro" id="IPR002104">
    <property type="entry name" value="Integrase_catalytic"/>
</dbReference>
<comment type="similarity">
    <text evidence="1">Belongs to the 'phage' integrase family.</text>
</comment>
<feature type="domain" description="Tyr recombinase" evidence="7">
    <location>
        <begin position="195"/>
        <end position="398"/>
    </location>
</feature>
<dbReference type="CDD" id="cd01189">
    <property type="entry name" value="INT_ICEBs1_C_like"/>
    <property type="match status" value="1"/>
</dbReference>
<dbReference type="Pfam" id="PF14659">
    <property type="entry name" value="Phage_int_SAM_3"/>
    <property type="match status" value="1"/>
</dbReference>
<dbReference type="InterPro" id="IPR013762">
    <property type="entry name" value="Integrase-like_cat_sf"/>
</dbReference>
<dbReference type="Gene3D" id="1.10.443.10">
    <property type="entry name" value="Intergrase catalytic core"/>
    <property type="match status" value="1"/>
</dbReference>
<dbReference type="InterPro" id="IPR004107">
    <property type="entry name" value="Integrase_SAM-like_N"/>
</dbReference>
<dbReference type="InterPro" id="IPR011010">
    <property type="entry name" value="DNA_brk_join_enz"/>
</dbReference>
<evidence type="ECO:0000256" key="1">
    <source>
        <dbReference type="ARBA" id="ARBA00008857"/>
    </source>
</evidence>
<gene>
    <name evidence="9" type="ORF">AFL01nite_03320</name>
</gene>
<evidence type="ECO:0000259" key="8">
    <source>
        <dbReference type="PROSITE" id="PS51900"/>
    </source>
</evidence>
<dbReference type="PANTHER" id="PTHR30349">
    <property type="entry name" value="PHAGE INTEGRASE-RELATED"/>
    <property type="match status" value="1"/>
</dbReference>
<name>A0A512HRC3_9ACTN</name>
<dbReference type="InterPro" id="IPR044068">
    <property type="entry name" value="CB"/>
</dbReference>
<dbReference type="AlphaFoldDB" id="A0A512HRC3"/>
<dbReference type="Gene3D" id="1.10.150.130">
    <property type="match status" value="1"/>
</dbReference>
<dbReference type="InterPro" id="IPR050090">
    <property type="entry name" value="Tyrosine_recombinase_XerCD"/>
</dbReference>
<comment type="caution">
    <text evidence="9">The sequence shown here is derived from an EMBL/GenBank/DDBJ whole genome shotgun (WGS) entry which is preliminary data.</text>
</comment>
<dbReference type="PANTHER" id="PTHR30349:SF64">
    <property type="entry name" value="PROPHAGE INTEGRASE INTD-RELATED"/>
    <property type="match status" value="1"/>
</dbReference>
<dbReference type="EMBL" id="BJZQ01000001">
    <property type="protein sequence ID" value="GEO88005.1"/>
    <property type="molecule type" value="Genomic_DNA"/>
</dbReference>